<dbReference type="InterPro" id="IPR006076">
    <property type="entry name" value="FAD-dep_OxRdtase"/>
</dbReference>
<dbReference type="EMBL" id="CAJRGZ010000032">
    <property type="protein sequence ID" value="CAG5188321.1"/>
    <property type="molecule type" value="Genomic_DNA"/>
</dbReference>
<dbReference type="SUPFAM" id="SSF51905">
    <property type="entry name" value="FAD/NAD(P)-binding domain"/>
    <property type="match status" value="1"/>
</dbReference>
<dbReference type="PANTHER" id="PTHR13847:SF185">
    <property type="entry name" value="FAD DEPENDENT OXIDOREDUCTASE SUPERFAMILY (AFU_ORTHOLOGUE AFUA_3G02360)"/>
    <property type="match status" value="1"/>
</dbReference>
<evidence type="ECO:0000259" key="2">
    <source>
        <dbReference type="Pfam" id="PF01266"/>
    </source>
</evidence>
<dbReference type="GeneID" id="67012255"/>
<name>A0A8J2NBX2_9PLEO</name>
<dbReference type="AlphaFoldDB" id="A0A8J2NBX2"/>
<organism evidence="3 4">
    <name type="scientific">Alternaria atra</name>
    <dbReference type="NCBI Taxonomy" id="119953"/>
    <lineage>
        <taxon>Eukaryota</taxon>
        <taxon>Fungi</taxon>
        <taxon>Dikarya</taxon>
        <taxon>Ascomycota</taxon>
        <taxon>Pezizomycotina</taxon>
        <taxon>Dothideomycetes</taxon>
        <taxon>Pleosporomycetidae</taxon>
        <taxon>Pleosporales</taxon>
        <taxon>Pleosporineae</taxon>
        <taxon>Pleosporaceae</taxon>
        <taxon>Alternaria</taxon>
        <taxon>Alternaria sect. Ulocladioides</taxon>
    </lineage>
</organism>
<sequence length="394" mass="43059">MDKSDSTVIIGAGINGLATAFYLASTRKRGDNIWIIETSSDVVSSASGKANGILSDYGRTAPVADLAHLSWKLHQQLATVYEGAVNWGYTKTVRHELLNASDLMPGFQAQYPLPEWIRKREQYFQLIKGNPYNCARLDPRKFVDFLRQRCEESGVNILFQSEVQHVQIDQEELTGVTIKHDNELRQVECGTLVVAAGSWSGRVLEKLFPESSFHLEFEASHRSAGNWLILKAPLPSNSEYCHQVYVKRLAGAPVEISDYRDGRLYVGGYVGSAEVMPATAMEVIPQAASIATMKVIASQFVDFDDAEPEVLEMGRCYRPILNEGRPIIAKIPIHTLIGKPCSAAGEAHMRGGVFVNTGQGTSGICMGPGSGLVMSELIRGLQPSADISGLDIAT</sequence>
<dbReference type="OrthoDB" id="5425653at2759"/>
<dbReference type="Gene3D" id="3.50.50.60">
    <property type="entry name" value="FAD/NAD(P)-binding domain"/>
    <property type="match status" value="1"/>
</dbReference>
<keyword evidence="4" id="KW-1185">Reference proteome</keyword>
<dbReference type="InterPro" id="IPR036188">
    <property type="entry name" value="FAD/NAD-bd_sf"/>
</dbReference>
<evidence type="ECO:0000256" key="1">
    <source>
        <dbReference type="SAM" id="Phobius"/>
    </source>
</evidence>
<dbReference type="PANTHER" id="PTHR13847">
    <property type="entry name" value="SARCOSINE DEHYDROGENASE-RELATED"/>
    <property type="match status" value="1"/>
</dbReference>
<accession>A0A8J2NBX2</accession>
<dbReference type="GO" id="GO:0005829">
    <property type="term" value="C:cytosol"/>
    <property type="evidence" value="ECO:0007669"/>
    <property type="project" value="GOC"/>
</dbReference>
<dbReference type="RefSeq" id="XP_043175508.1">
    <property type="nucleotide sequence ID" value="XM_043319573.1"/>
</dbReference>
<feature type="transmembrane region" description="Helical" evidence="1">
    <location>
        <begin position="6"/>
        <end position="24"/>
    </location>
</feature>
<evidence type="ECO:0000313" key="3">
    <source>
        <dbReference type="EMBL" id="CAG5188321.1"/>
    </source>
</evidence>
<gene>
    <name evidence="3" type="ORF">ALTATR162_LOCUS11929</name>
</gene>
<comment type="caution">
    <text evidence="3">The sequence shown here is derived from an EMBL/GenBank/DDBJ whole genome shotgun (WGS) entry which is preliminary data.</text>
</comment>
<evidence type="ECO:0000313" key="4">
    <source>
        <dbReference type="Proteomes" id="UP000676310"/>
    </source>
</evidence>
<protein>
    <recommendedName>
        <fullName evidence="2">FAD dependent oxidoreductase domain-containing protein</fullName>
    </recommendedName>
</protein>
<proteinExistence type="predicted"/>
<keyword evidence="1" id="KW-1133">Transmembrane helix</keyword>
<reference evidence="3" key="1">
    <citation type="submission" date="2021-05" db="EMBL/GenBank/DDBJ databases">
        <authorList>
            <person name="Stam R."/>
        </authorList>
    </citation>
    <scope>NUCLEOTIDE SEQUENCE</scope>
    <source>
        <strain evidence="3">CS162</strain>
    </source>
</reference>
<dbReference type="GO" id="GO:0005770">
    <property type="term" value="C:late endosome"/>
    <property type="evidence" value="ECO:0007669"/>
    <property type="project" value="TreeGrafter"/>
</dbReference>
<dbReference type="Proteomes" id="UP000676310">
    <property type="component" value="Unassembled WGS sequence"/>
</dbReference>
<feature type="domain" description="FAD dependent oxidoreductase" evidence="2">
    <location>
        <begin position="8"/>
        <end position="377"/>
    </location>
</feature>
<dbReference type="Gene3D" id="3.30.9.10">
    <property type="entry name" value="D-Amino Acid Oxidase, subunit A, domain 2"/>
    <property type="match status" value="1"/>
</dbReference>
<keyword evidence="1" id="KW-0472">Membrane</keyword>
<keyword evidence="1" id="KW-0812">Transmembrane</keyword>
<dbReference type="Pfam" id="PF01266">
    <property type="entry name" value="DAO"/>
    <property type="match status" value="1"/>
</dbReference>
<dbReference type="GO" id="GO:0042147">
    <property type="term" value="P:retrograde transport, endosome to Golgi"/>
    <property type="evidence" value="ECO:0007669"/>
    <property type="project" value="TreeGrafter"/>
</dbReference>